<feature type="domain" description="Myb/SANT-like" evidence="2">
    <location>
        <begin position="189"/>
        <end position="282"/>
    </location>
</feature>
<gene>
    <name evidence="3" type="ORF">PIB30_117230</name>
</gene>
<dbReference type="InterPro" id="IPR024752">
    <property type="entry name" value="Myb/SANT-like_dom"/>
</dbReference>
<dbReference type="EMBL" id="JASCZI010060595">
    <property type="protein sequence ID" value="MED6134392.1"/>
    <property type="molecule type" value="Genomic_DNA"/>
</dbReference>
<name>A0ABU6SDB1_9FABA</name>
<organism evidence="3 4">
    <name type="scientific">Stylosanthes scabra</name>
    <dbReference type="NCBI Taxonomy" id="79078"/>
    <lineage>
        <taxon>Eukaryota</taxon>
        <taxon>Viridiplantae</taxon>
        <taxon>Streptophyta</taxon>
        <taxon>Embryophyta</taxon>
        <taxon>Tracheophyta</taxon>
        <taxon>Spermatophyta</taxon>
        <taxon>Magnoliopsida</taxon>
        <taxon>eudicotyledons</taxon>
        <taxon>Gunneridae</taxon>
        <taxon>Pentapetalae</taxon>
        <taxon>rosids</taxon>
        <taxon>fabids</taxon>
        <taxon>Fabales</taxon>
        <taxon>Fabaceae</taxon>
        <taxon>Papilionoideae</taxon>
        <taxon>50 kb inversion clade</taxon>
        <taxon>dalbergioids sensu lato</taxon>
        <taxon>Dalbergieae</taxon>
        <taxon>Pterocarpus clade</taxon>
        <taxon>Stylosanthes</taxon>
    </lineage>
</organism>
<dbReference type="PANTHER" id="PTHR46929">
    <property type="entry name" value="EXPRESSED PROTEIN"/>
    <property type="match status" value="1"/>
</dbReference>
<feature type="domain" description="Myb/SANT-like" evidence="2">
    <location>
        <begin position="23"/>
        <end position="117"/>
    </location>
</feature>
<dbReference type="Pfam" id="PF12776">
    <property type="entry name" value="Myb_DNA-bind_3"/>
    <property type="match status" value="2"/>
</dbReference>
<keyword evidence="4" id="KW-1185">Reference proteome</keyword>
<protein>
    <recommendedName>
        <fullName evidence="2">Myb/SANT-like domain-containing protein</fullName>
    </recommendedName>
</protein>
<feature type="compositionally biased region" description="Polar residues" evidence="1">
    <location>
        <begin position="370"/>
        <end position="379"/>
    </location>
</feature>
<evidence type="ECO:0000259" key="2">
    <source>
        <dbReference type="Pfam" id="PF12776"/>
    </source>
</evidence>
<proteinExistence type="predicted"/>
<evidence type="ECO:0000313" key="4">
    <source>
        <dbReference type="Proteomes" id="UP001341840"/>
    </source>
</evidence>
<reference evidence="3 4" key="1">
    <citation type="journal article" date="2023" name="Plants (Basel)">
        <title>Bridging the Gap: Combining Genomics and Transcriptomics Approaches to Understand Stylosanthes scabra, an Orphan Legume from the Brazilian Caatinga.</title>
        <authorList>
            <person name="Ferreira-Neto J.R.C."/>
            <person name="da Silva M.D."/>
            <person name="Binneck E."/>
            <person name="de Melo N.F."/>
            <person name="da Silva R.H."/>
            <person name="de Melo A.L.T.M."/>
            <person name="Pandolfi V."/>
            <person name="Bustamante F.O."/>
            <person name="Brasileiro-Vidal A.C."/>
            <person name="Benko-Iseppon A.M."/>
        </authorList>
    </citation>
    <scope>NUCLEOTIDE SEQUENCE [LARGE SCALE GENOMIC DNA]</scope>
    <source>
        <tissue evidence="3">Leaves</tissue>
    </source>
</reference>
<evidence type="ECO:0000256" key="1">
    <source>
        <dbReference type="SAM" id="MobiDB-lite"/>
    </source>
</evidence>
<comment type="caution">
    <text evidence="3">The sequence shown here is derived from an EMBL/GenBank/DDBJ whole genome shotgun (WGS) entry which is preliminary data.</text>
</comment>
<accession>A0ABU6SDB1</accession>
<feature type="compositionally biased region" description="Basic and acidic residues" evidence="1">
    <location>
        <begin position="380"/>
        <end position="389"/>
    </location>
</feature>
<feature type="region of interest" description="Disordered" evidence="1">
    <location>
        <begin position="370"/>
        <end position="393"/>
    </location>
</feature>
<dbReference type="PANTHER" id="PTHR46929:SF33">
    <property type="entry name" value="L10-INTERACTING MYB DOMAIN-CONTAINING PROTEIN-LIKE ISOFORM X1"/>
    <property type="match status" value="1"/>
</dbReference>
<dbReference type="Proteomes" id="UP001341840">
    <property type="component" value="Unassembled WGS sequence"/>
</dbReference>
<evidence type="ECO:0000313" key="3">
    <source>
        <dbReference type="EMBL" id="MED6134392.1"/>
    </source>
</evidence>
<sequence>MFLPEGEGKGCHNLSGTDRTRTYWTPPMDQCLIDLLLEQVKSGNRLGQTFITQAWNDMTTSFNEQFKSQCDKEVLKNRYKHLRKQFNDVNSLLQQTGFSWDDKREIVAAEDHVWHAYIKVHPEARSLRVKTLPGYRRLCVIFGEECSGTRYTQLSRNADPGCEMPLSIAGEHKNSTLHGVCGSASTIDWTESMECYFVGLMIEQVNRGNMIGNLFNEQAWTHLTEAFSAKFGHQYDKQFLVDQYFCLMKLHGDIRNLLSHNGFVWDETLQIIVAENDIWDAYIKDHPDAISYRNRILYLYNDLCEVFGNIASESRVSSQQRLHLMDANDIDIEMDMDGNLVVRDNTEILIRDRRVSNEIDMVGISGNLNVTSNNRTSNQDTERPREMDINGRSGDSVVTVKRNTNKIDTNGLCREPQHVKKRQKNMVVKEALSEMASVVKSLMNNKERNNYNSPLENALSALQAMPDIDEELVMDACDLLEDERMAKIFLALDISLRKKWLLRKLR</sequence>